<keyword evidence="3" id="KW-0121">Carboxypeptidase</keyword>
<dbReference type="PRINTS" id="PR00724">
    <property type="entry name" value="CRBOXYPTASEC"/>
</dbReference>
<dbReference type="SUPFAM" id="SSF53474">
    <property type="entry name" value="alpha/beta-Hydrolases"/>
    <property type="match status" value="1"/>
</dbReference>
<dbReference type="GO" id="GO:0006508">
    <property type="term" value="P:proteolysis"/>
    <property type="evidence" value="ECO:0007669"/>
    <property type="project" value="UniProtKB-KW"/>
</dbReference>
<gene>
    <name evidence="7" type="ORF">CERSUDRAFT_68006</name>
</gene>
<reference evidence="7 8" key="1">
    <citation type="journal article" date="2012" name="Proc. Natl. Acad. Sci. U.S.A.">
        <title>Comparative genomics of Ceriporiopsis subvermispora and Phanerochaete chrysosporium provide insight into selective ligninolysis.</title>
        <authorList>
            <person name="Fernandez-Fueyo E."/>
            <person name="Ruiz-Duenas F.J."/>
            <person name="Ferreira P."/>
            <person name="Floudas D."/>
            <person name="Hibbett D.S."/>
            <person name="Canessa P."/>
            <person name="Larrondo L.F."/>
            <person name="James T.Y."/>
            <person name="Seelenfreund D."/>
            <person name="Lobos S."/>
            <person name="Polanco R."/>
            <person name="Tello M."/>
            <person name="Honda Y."/>
            <person name="Watanabe T."/>
            <person name="Watanabe T."/>
            <person name="Ryu J.S."/>
            <person name="Kubicek C.P."/>
            <person name="Schmoll M."/>
            <person name="Gaskell J."/>
            <person name="Hammel K.E."/>
            <person name="St John F.J."/>
            <person name="Vanden Wymelenberg A."/>
            <person name="Sabat G."/>
            <person name="Splinter BonDurant S."/>
            <person name="Syed K."/>
            <person name="Yadav J.S."/>
            <person name="Doddapaneni H."/>
            <person name="Subramanian V."/>
            <person name="Lavin J.L."/>
            <person name="Oguiza J.A."/>
            <person name="Perez G."/>
            <person name="Pisabarro A.G."/>
            <person name="Ramirez L."/>
            <person name="Santoyo F."/>
            <person name="Master E."/>
            <person name="Coutinho P.M."/>
            <person name="Henrissat B."/>
            <person name="Lombard V."/>
            <person name="Magnuson J.K."/>
            <person name="Kuees U."/>
            <person name="Hori C."/>
            <person name="Igarashi K."/>
            <person name="Samejima M."/>
            <person name="Held B.W."/>
            <person name="Barry K.W."/>
            <person name="LaButti K.M."/>
            <person name="Lapidus A."/>
            <person name="Lindquist E.A."/>
            <person name="Lucas S.M."/>
            <person name="Riley R."/>
            <person name="Salamov A.A."/>
            <person name="Hoffmeister D."/>
            <person name="Schwenk D."/>
            <person name="Hadar Y."/>
            <person name="Yarden O."/>
            <person name="de Vries R.P."/>
            <person name="Wiebenga A."/>
            <person name="Stenlid J."/>
            <person name="Eastwood D."/>
            <person name="Grigoriev I.V."/>
            <person name="Berka R.M."/>
            <person name="Blanchette R.A."/>
            <person name="Kersten P."/>
            <person name="Martinez A.T."/>
            <person name="Vicuna R."/>
            <person name="Cullen D."/>
        </authorList>
    </citation>
    <scope>NUCLEOTIDE SEQUENCE [LARGE SCALE GENOMIC DNA]</scope>
    <source>
        <strain evidence="7 8">B</strain>
    </source>
</reference>
<dbReference type="EC" id="3.4.16.5" evidence="2"/>
<dbReference type="Pfam" id="PF00450">
    <property type="entry name" value="Peptidase_S10"/>
    <property type="match status" value="2"/>
</dbReference>
<evidence type="ECO:0000256" key="2">
    <source>
        <dbReference type="ARBA" id="ARBA00012446"/>
    </source>
</evidence>
<proteinExistence type="inferred from homology"/>
<keyword evidence="4" id="KW-0645">Protease</keyword>
<dbReference type="HOGENOM" id="CLU_008523_10_4_1"/>
<name>M2Q915_CERS8</name>
<evidence type="ECO:0000313" key="7">
    <source>
        <dbReference type="EMBL" id="EMD33353.1"/>
    </source>
</evidence>
<keyword evidence="6" id="KW-0325">Glycoprotein</keyword>
<accession>M2Q915</accession>
<dbReference type="InterPro" id="IPR001563">
    <property type="entry name" value="Peptidase_S10"/>
</dbReference>
<dbReference type="MEROPS" id="S10.001"/>
<dbReference type="Gene3D" id="3.40.50.1820">
    <property type="entry name" value="alpha/beta hydrolase"/>
    <property type="match status" value="2"/>
</dbReference>
<dbReference type="AlphaFoldDB" id="M2Q915"/>
<evidence type="ECO:0000256" key="4">
    <source>
        <dbReference type="ARBA" id="ARBA00022670"/>
    </source>
</evidence>
<dbReference type="EMBL" id="KB445806">
    <property type="protein sequence ID" value="EMD33353.1"/>
    <property type="molecule type" value="Genomic_DNA"/>
</dbReference>
<dbReference type="PANTHER" id="PTHR11802">
    <property type="entry name" value="SERINE PROTEASE FAMILY S10 SERINE CARBOXYPEPTIDASE"/>
    <property type="match status" value="1"/>
</dbReference>
<keyword evidence="8" id="KW-1185">Reference proteome</keyword>
<evidence type="ECO:0000256" key="6">
    <source>
        <dbReference type="ARBA" id="ARBA00023180"/>
    </source>
</evidence>
<comment type="similarity">
    <text evidence="1">Belongs to the peptidase S10 family.</text>
</comment>
<dbReference type="OrthoDB" id="443318at2759"/>
<dbReference type="Proteomes" id="UP000016930">
    <property type="component" value="Unassembled WGS sequence"/>
</dbReference>
<evidence type="ECO:0000256" key="5">
    <source>
        <dbReference type="ARBA" id="ARBA00022801"/>
    </source>
</evidence>
<dbReference type="GO" id="GO:0000324">
    <property type="term" value="C:fungal-type vacuole"/>
    <property type="evidence" value="ECO:0007669"/>
    <property type="project" value="TreeGrafter"/>
</dbReference>
<evidence type="ECO:0000313" key="8">
    <source>
        <dbReference type="Proteomes" id="UP000016930"/>
    </source>
</evidence>
<evidence type="ECO:0000256" key="3">
    <source>
        <dbReference type="ARBA" id="ARBA00022645"/>
    </source>
</evidence>
<organism evidence="7 8">
    <name type="scientific">Ceriporiopsis subvermispora (strain B)</name>
    <name type="common">White-rot fungus</name>
    <name type="synonym">Gelatoporia subvermispora</name>
    <dbReference type="NCBI Taxonomy" id="914234"/>
    <lineage>
        <taxon>Eukaryota</taxon>
        <taxon>Fungi</taxon>
        <taxon>Dikarya</taxon>
        <taxon>Basidiomycota</taxon>
        <taxon>Agaricomycotina</taxon>
        <taxon>Agaricomycetes</taxon>
        <taxon>Polyporales</taxon>
        <taxon>Gelatoporiaceae</taxon>
        <taxon>Gelatoporia</taxon>
    </lineage>
</organism>
<evidence type="ECO:0000256" key="1">
    <source>
        <dbReference type="ARBA" id="ARBA00009431"/>
    </source>
</evidence>
<protein>
    <recommendedName>
        <fullName evidence="2">carboxypeptidase C</fullName>
        <ecNumber evidence="2">3.4.16.5</ecNumber>
    </recommendedName>
</protein>
<keyword evidence="5" id="KW-0378">Hydrolase</keyword>
<sequence>MPDVVDNGSFEPLGSLSAISTTDFTVLEHPLFPHYSIRVMKSNFCDGTVPTYTGYVDKEARHLFFYFFESRNDPGTDDVIFWTNGGPGASSAMGLFMELGPCRVTSADNPVGVGFSYADHGEHVDNLIDAGQDITAFTLIFFEHFTDFKGWACHMAGESYSGRYLPVFATAIYEQNAKLKAAGLTPINLKSVMIGNGCTHWPTMITPWYDFQCKNISVLPVSGVSSCVHLKQIVGLNVYDITEPCDGPYEETFCYPIVQNITTFLNRADVRRTLGVNSTVANFTMNNDEVALAFWERRDAMSPTQYYIGALLERGIRVLVYVGANDWLCNWVGNERMTLELEWSRQSEFTARALREWEIGGTPAGLTRNAGPFTFATFFGAGHMAPYNKPEESLELMKRWIKGQEL</sequence>
<dbReference type="InterPro" id="IPR029058">
    <property type="entry name" value="AB_hydrolase_fold"/>
</dbReference>
<dbReference type="GO" id="GO:0004185">
    <property type="term" value="F:serine-type carboxypeptidase activity"/>
    <property type="evidence" value="ECO:0007669"/>
    <property type="project" value="UniProtKB-EC"/>
</dbReference>
<dbReference type="PANTHER" id="PTHR11802:SF113">
    <property type="entry name" value="SERINE CARBOXYPEPTIDASE CTSA-4.1"/>
    <property type="match status" value="1"/>
</dbReference>